<protein>
    <submittedName>
        <fullName evidence="1">Uncharacterized protein</fullName>
    </submittedName>
</protein>
<proteinExistence type="predicted"/>
<evidence type="ECO:0000313" key="1">
    <source>
        <dbReference type="EMBL" id="ETK73025.1"/>
    </source>
</evidence>
<gene>
    <name evidence="1" type="ORF">L915_19995</name>
</gene>
<organism evidence="1">
    <name type="scientific">Phytophthora nicotianae</name>
    <name type="common">Potato buckeye rot agent</name>
    <name type="synonym">Phytophthora parasitica</name>
    <dbReference type="NCBI Taxonomy" id="4792"/>
    <lineage>
        <taxon>Eukaryota</taxon>
        <taxon>Sar</taxon>
        <taxon>Stramenopiles</taxon>
        <taxon>Oomycota</taxon>
        <taxon>Peronosporomycetes</taxon>
        <taxon>Peronosporales</taxon>
        <taxon>Peronosporaceae</taxon>
        <taxon>Phytophthora</taxon>
    </lineage>
</organism>
<reference evidence="1" key="1">
    <citation type="submission" date="2013-11" db="EMBL/GenBank/DDBJ databases">
        <title>The Genome Sequence of Phytophthora parasitica CJ02B3.</title>
        <authorList>
            <consortium name="The Broad Institute Genomics Platform"/>
            <person name="Russ C."/>
            <person name="Tyler B."/>
            <person name="Panabieres F."/>
            <person name="Shan W."/>
            <person name="Tripathy S."/>
            <person name="Grunwald N."/>
            <person name="Machado M."/>
            <person name="Johnson C.S."/>
            <person name="Arredondo F."/>
            <person name="Hong C."/>
            <person name="Coffey M."/>
            <person name="Young S.K."/>
            <person name="Zeng Q."/>
            <person name="Gargeya S."/>
            <person name="Fitzgerald M."/>
            <person name="Abouelleil A."/>
            <person name="Alvarado L."/>
            <person name="Chapman S.B."/>
            <person name="Gainer-Dewar J."/>
            <person name="Goldberg J."/>
            <person name="Griggs A."/>
            <person name="Gujja S."/>
            <person name="Hansen M."/>
            <person name="Howarth C."/>
            <person name="Imamovic A."/>
            <person name="Ireland A."/>
            <person name="Larimer J."/>
            <person name="McCowan C."/>
            <person name="Murphy C."/>
            <person name="Pearson M."/>
            <person name="Poon T.W."/>
            <person name="Priest M."/>
            <person name="Roberts A."/>
            <person name="Saif S."/>
            <person name="Shea T."/>
            <person name="Sykes S."/>
            <person name="Wortman J."/>
            <person name="Nusbaum C."/>
            <person name="Birren B."/>
        </authorList>
    </citation>
    <scope>NUCLEOTIDE SEQUENCE [LARGE SCALE GENOMIC DNA]</scope>
    <source>
        <strain evidence="1">CJ02B3</strain>
    </source>
</reference>
<accession>W2FSH8</accession>
<dbReference type="AlphaFoldDB" id="W2FSH8"/>
<dbReference type="EMBL" id="KI689441">
    <property type="protein sequence ID" value="ETK73025.1"/>
    <property type="molecule type" value="Genomic_DNA"/>
</dbReference>
<dbReference type="Proteomes" id="UP000053236">
    <property type="component" value="Unassembled WGS sequence"/>
</dbReference>
<name>W2FSH8_PHYNI</name>
<sequence>MIHDRLSLFTWSTCRYQHHGTHLADVSRLAVGASERSDEQM</sequence>